<sequence>MAYCQFIIGRRVISVSLWELIPQLDSVLVSRSIHHWQFWLWMKCWIHDYLGNGI</sequence>
<dbReference type="EMBL" id="AAYH02000048">
    <property type="protein sequence ID" value="EDO52285.1"/>
    <property type="molecule type" value="Genomic_DNA"/>
</dbReference>
<reference evidence="1" key="1">
    <citation type="submission" date="2007-06" db="EMBL/GenBank/DDBJ databases">
        <authorList>
            <person name="Fulton L."/>
            <person name="Clifton S."/>
            <person name="Fulton B."/>
            <person name="Xu J."/>
            <person name="Minx P."/>
            <person name="Pepin K.H."/>
            <person name="Johnson M."/>
            <person name="Thiruvilangam P."/>
            <person name="Bhonagiri V."/>
            <person name="Nash W.E."/>
            <person name="Mardis E.R."/>
            <person name="Wilson R.K."/>
        </authorList>
    </citation>
    <scope>NUCLEOTIDE SEQUENCE [LARGE SCALE GENOMIC DNA]</scope>
    <source>
        <strain evidence="1">ATCC 8492</strain>
    </source>
</reference>
<name>A0ABC9N6P0_BACUC</name>
<keyword evidence="2" id="KW-1185">Reference proteome</keyword>
<dbReference type="Proteomes" id="UP000004110">
    <property type="component" value="Unassembled WGS sequence"/>
</dbReference>
<evidence type="ECO:0000313" key="2">
    <source>
        <dbReference type="Proteomes" id="UP000004110"/>
    </source>
</evidence>
<organism evidence="1 2">
    <name type="scientific">Bacteroides uniformis (strain ATCC 8492 / DSM 6597 / CCUG 4942 / CIP 103695 / JCM 5828 / KCTC 5204 / NCTC 13054 / VPI 0061)</name>
    <dbReference type="NCBI Taxonomy" id="411479"/>
    <lineage>
        <taxon>Bacteria</taxon>
        <taxon>Pseudomonadati</taxon>
        <taxon>Bacteroidota</taxon>
        <taxon>Bacteroidia</taxon>
        <taxon>Bacteroidales</taxon>
        <taxon>Bacteroidaceae</taxon>
        <taxon>Bacteroides</taxon>
    </lineage>
</organism>
<dbReference type="AlphaFoldDB" id="A0ABC9N6P0"/>
<proteinExistence type="predicted"/>
<gene>
    <name evidence="1" type="ORF">BACUNI_03898</name>
</gene>
<reference evidence="1" key="2">
    <citation type="submission" date="2013-11" db="EMBL/GenBank/DDBJ databases">
        <title>Draft genome sequence of Bacteroides uniformis (ATCC 8492).</title>
        <authorList>
            <person name="Sudarsanam P."/>
            <person name="Ley R."/>
            <person name="Guruge J."/>
            <person name="Turnbaugh P.J."/>
            <person name="Mahowald M."/>
            <person name="Liep D."/>
            <person name="Gordon J."/>
        </authorList>
    </citation>
    <scope>NUCLEOTIDE SEQUENCE</scope>
    <source>
        <strain evidence="1">ATCC 8492</strain>
    </source>
</reference>
<comment type="caution">
    <text evidence="1">The sequence shown here is derived from an EMBL/GenBank/DDBJ whole genome shotgun (WGS) entry which is preliminary data.</text>
</comment>
<accession>A0ABC9N6P0</accession>
<evidence type="ECO:0000313" key="1">
    <source>
        <dbReference type="EMBL" id="EDO52285.1"/>
    </source>
</evidence>
<protein>
    <submittedName>
        <fullName evidence="1">Uncharacterized protein</fullName>
    </submittedName>
</protein>